<gene>
    <name evidence="4" type="ORF">QWF21_02620</name>
</gene>
<evidence type="ECO:0000313" key="5">
    <source>
        <dbReference type="Proteomes" id="UP001339167"/>
    </source>
</evidence>
<protein>
    <submittedName>
        <fullName evidence="4">GNAT family N-acetyltransferase</fullName>
    </submittedName>
</protein>
<organism evidence="4 5">
    <name type="scientific">Alkalimonas mucilaginosa</name>
    <dbReference type="NCBI Taxonomy" id="3057676"/>
    <lineage>
        <taxon>Bacteria</taxon>
        <taxon>Pseudomonadati</taxon>
        <taxon>Pseudomonadota</taxon>
        <taxon>Gammaproteobacteria</taxon>
        <taxon>Alkalimonas</taxon>
    </lineage>
</organism>
<dbReference type="PROSITE" id="PS51186">
    <property type="entry name" value="GNAT"/>
    <property type="match status" value="1"/>
</dbReference>
<evidence type="ECO:0000313" key="4">
    <source>
        <dbReference type="EMBL" id="MEE2023124.1"/>
    </source>
</evidence>
<comment type="caution">
    <text evidence="4">The sequence shown here is derived from an EMBL/GenBank/DDBJ whole genome shotgun (WGS) entry which is preliminary data.</text>
</comment>
<dbReference type="PANTHER" id="PTHR43420:SF47">
    <property type="entry name" value="N-ACETYLTRANSFERASE DOMAIN-CONTAINING PROTEIN"/>
    <property type="match status" value="1"/>
</dbReference>
<dbReference type="SUPFAM" id="SSF55729">
    <property type="entry name" value="Acyl-CoA N-acyltransferases (Nat)"/>
    <property type="match status" value="1"/>
</dbReference>
<evidence type="ECO:0000259" key="3">
    <source>
        <dbReference type="PROSITE" id="PS51186"/>
    </source>
</evidence>
<dbReference type="EMBL" id="JAUGZK010000002">
    <property type="protein sequence ID" value="MEE2023124.1"/>
    <property type="molecule type" value="Genomic_DNA"/>
</dbReference>
<dbReference type="InterPro" id="IPR000182">
    <property type="entry name" value="GNAT_dom"/>
</dbReference>
<feature type="domain" description="N-acetyltransferase" evidence="3">
    <location>
        <begin position="4"/>
        <end position="164"/>
    </location>
</feature>
<dbReference type="CDD" id="cd04301">
    <property type="entry name" value="NAT_SF"/>
    <property type="match status" value="1"/>
</dbReference>
<dbReference type="RefSeq" id="WP_330086488.1">
    <property type="nucleotide sequence ID" value="NZ_JAUGZK010000002.1"/>
</dbReference>
<keyword evidence="1" id="KW-0808">Transferase</keyword>
<keyword evidence="5" id="KW-1185">Reference proteome</keyword>
<keyword evidence="2" id="KW-0012">Acyltransferase</keyword>
<dbReference type="Pfam" id="PF00583">
    <property type="entry name" value="Acetyltransf_1"/>
    <property type="match status" value="1"/>
</dbReference>
<reference evidence="4 5" key="1">
    <citation type="submission" date="2023-06" db="EMBL/GenBank/DDBJ databases">
        <title>Alkalimonas sp., MEB004 an alkaliphilic bacterium isolated from Lonar Lake, India.</title>
        <authorList>
            <person name="Joshi A."/>
            <person name="Thite S."/>
        </authorList>
    </citation>
    <scope>NUCLEOTIDE SEQUENCE [LARGE SCALE GENOMIC DNA]</scope>
    <source>
        <strain evidence="4 5">MEB004</strain>
    </source>
</reference>
<dbReference type="PANTHER" id="PTHR43420">
    <property type="entry name" value="ACETYLTRANSFERASE"/>
    <property type="match status" value="1"/>
</dbReference>
<evidence type="ECO:0000256" key="1">
    <source>
        <dbReference type="ARBA" id="ARBA00022679"/>
    </source>
</evidence>
<dbReference type="InterPro" id="IPR016181">
    <property type="entry name" value="Acyl_CoA_acyltransferase"/>
</dbReference>
<dbReference type="Gene3D" id="3.40.630.30">
    <property type="match status" value="1"/>
</dbReference>
<name>A0ABU7JBU3_9GAMM</name>
<dbReference type="InterPro" id="IPR050680">
    <property type="entry name" value="YpeA/RimI_acetyltransf"/>
</dbReference>
<accession>A0ABU7JBU3</accession>
<sequence>MSKFKIRILESEDWQLYKMIRLCSLKESPDSFGATYEQESLLSDSDWFSRFQPNSDVAVALPLIAESDGHVLGLAWGLIHKSDLKTTHIYQMWVLPEARGKGVASKLLDEIKAWALNEKCSSIALSVTASNTAAVGLYRTRGFITVGQLEELRAGSGLYVQPMIMSFNAA</sequence>
<proteinExistence type="predicted"/>
<dbReference type="Proteomes" id="UP001339167">
    <property type="component" value="Unassembled WGS sequence"/>
</dbReference>
<evidence type="ECO:0000256" key="2">
    <source>
        <dbReference type="ARBA" id="ARBA00023315"/>
    </source>
</evidence>